<evidence type="ECO:0000313" key="2">
    <source>
        <dbReference type="EMBL" id="CAL5225884.1"/>
    </source>
</evidence>
<feature type="compositionally biased region" description="Low complexity" evidence="1">
    <location>
        <begin position="306"/>
        <end position="324"/>
    </location>
</feature>
<organism evidence="2 3">
    <name type="scientific">Coccomyxa viridis</name>
    <dbReference type="NCBI Taxonomy" id="1274662"/>
    <lineage>
        <taxon>Eukaryota</taxon>
        <taxon>Viridiplantae</taxon>
        <taxon>Chlorophyta</taxon>
        <taxon>core chlorophytes</taxon>
        <taxon>Trebouxiophyceae</taxon>
        <taxon>Trebouxiophyceae incertae sedis</taxon>
        <taxon>Coccomyxaceae</taxon>
        <taxon>Coccomyxa</taxon>
    </lineage>
</organism>
<protein>
    <submittedName>
        <fullName evidence="2">G8670 protein</fullName>
    </submittedName>
</protein>
<gene>
    <name evidence="2" type="primary">g8670</name>
    <name evidence="2" type="ORF">VP750_LOCUS7790</name>
</gene>
<feature type="region of interest" description="Disordered" evidence="1">
    <location>
        <begin position="306"/>
        <end position="360"/>
    </location>
</feature>
<accession>A0ABP1G131</accession>
<dbReference type="Proteomes" id="UP001497392">
    <property type="component" value="Unassembled WGS sequence"/>
</dbReference>
<evidence type="ECO:0000256" key="1">
    <source>
        <dbReference type="SAM" id="MobiDB-lite"/>
    </source>
</evidence>
<name>A0ABP1G131_9CHLO</name>
<reference evidence="2 3" key="1">
    <citation type="submission" date="2024-06" db="EMBL/GenBank/DDBJ databases">
        <authorList>
            <person name="Kraege A."/>
            <person name="Thomma B."/>
        </authorList>
    </citation>
    <scope>NUCLEOTIDE SEQUENCE [LARGE SCALE GENOMIC DNA]</scope>
</reference>
<feature type="compositionally biased region" description="Pro residues" evidence="1">
    <location>
        <begin position="325"/>
        <end position="349"/>
    </location>
</feature>
<proteinExistence type="predicted"/>
<feature type="compositionally biased region" description="Low complexity" evidence="1">
    <location>
        <begin position="350"/>
        <end position="360"/>
    </location>
</feature>
<evidence type="ECO:0000313" key="3">
    <source>
        <dbReference type="Proteomes" id="UP001497392"/>
    </source>
</evidence>
<comment type="caution">
    <text evidence="2">The sequence shown here is derived from an EMBL/GenBank/DDBJ whole genome shotgun (WGS) entry which is preliminary data.</text>
</comment>
<keyword evidence="3" id="KW-1185">Reference proteome</keyword>
<sequence>MSAYVGCSQPLVGVVVDASGPNLAINISAVYPTNSQITGATTVNPASLQATKLADGLRTDPAAVLSGLIAKAGALTVTNLHDYEEIVDAGGPPIAFAPLTPAPTPVSTPASNVVLSPIASQATSSPTPASTPASSSQGSPPSPVATSAATPQGSPPAAQSPSSPGANIASASQTSPSPTPPSSGSGTAMLQPSVQFILTFSNVQASAVTDPKALQALVATDVQTYVGSNALAKLTEVPMASGQNWALNITVFLEPDTMSQVSQATAQAQTLAAALQNADTVFPSTIAKAGAVTASSVQTIVKVITGSSPSGSPAASPSGSQASPTPQPTPAATPVPGLTPVPIASPSPTPSASSTPGTSPIQQATLQTVAFSLATADVKSGDASAAQAVEGYMTSDIQAFSGNGPPFVVSYVEDTSGPDLLLNVSIAYPGSADQASQTFQDAQTAAQNLATTINTSPGTVFKTLVTQSIHGRVEGVMIWGPSAAAPSGITSPSPAAQAPGPASSSLVLSVLAVFPPGTQAVAQNLSSLLTSSASTLLRPVGNLGAPLSVSGVTLAQAAADANSAIESYSGPQAAAPAAFMPLAPSIMYPYPAGLAASQTTFASYRQLQNETQLYAINMQFSGGQAWSDKINNLFLLTVSSTDTIAPTAGSFATALSGGQNAAITAVVPYPSAPSSYFVQVSSSPIYTGLVTLSYTGASQATLSFTIVPQLVVKVTACSFPGLK</sequence>
<dbReference type="EMBL" id="CAXHTA020000015">
    <property type="protein sequence ID" value="CAL5225884.1"/>
    <property type="molecule type" value="Genomic_DNA"/>
</dbReference>
<feature type="region of interest" description="Disordered" evidence="1">
    <location>
        <begin position="121"/>
        <end position="188"/>
    </location>
</feature>